<dbReference type="EMBL" id="JH159158">
    <property type="protein sequence ID" value="EGZ10390.1"/>
    <property type="molecule type" value="Genomic_DNA"/>
</dbReference>
<keyword evidence="2" id="KW-1185">Reference proteome</keyword>
<evidence type="ECO:0000313" key="2">
    <source>
        <dbReference type="Proteomes" id="UP000002640"/>
    </source>
</evidence>
<dbReference type="GeneID" id="20642392"/>
<dbReference type="InParanoid" id="G4ZZP4"/>
<reference evidence="1 2" key="1">
    <citation type="journal article" date="2006" name="Science">
        <title>Phytophthora genome sequences uncover evolutionary origins and mechanisms of pathogenesis.</title>
        <authorList>
            <person name="Tyler B.M."/>
            <person name="Tripathy S."/>
            <person name="Zhang X."/>
            <person name="Dehal P."/>
            <person name="Jiang R.H."/>
            <person name="Aerts A."/>
            <person name="Arredondo F.D."/>
            <person name="Baxter L."/>
            <person name="Bensasson D."/>
            <person name="Beynon J.L."/>
            <person name="Chapman J."/>
            <person name="Damasceno C.M."/>
            <person name="Dorrance A.E."/>
            <person name="Dou D."/>
            <person name="Dickerman A.W."/>
            <person name="Dubchak I.L."/>
            <person name="Garbelotto M."/>
            <person name="Gijzen M."/>
            <person name="Gordon S.G."/>
            <person name="Govers F."/>
            <person name="Grunwald N.J."/>
            <person name="Huang W."/>
            <person name="Ivors K.L."/>
            <person name="Jones R.W."/>
            <person name="Kamoun S."/>
            <person name="Krampis K."/>
            <person name="Lamour K.H."/>
            <person name="Lee M.K."/>
            <person name="McDonald W.H."/>
            <person name="Medina M."/>
            <person name="Meijer H.J."/>
            <person name="Nordberg E.K."/>
            <person name="Maclean D.J."/>
            <person name="Ospina-Giraldo M.D."/>
            <person name="Morris P.F."/>
            <person name="Phuntumart V."/>
            <person name="Putnam N.H."/>
            <person name="Rash S."/>
            <person name="Rose J.K."/>
            <person name="Sakihama Y."/>
            <person name="Salamov A.A."/>
            <person name="Savidor A."/>
            <person name="Scheuring C.F."/>
            <person name="Smith B.M."/>
            <person name="Sobral B.W."/>
            <person name="Terry A."/>
            <person name="Torto-Alalibo T.A."/>
            <person name="Win J."/>
            <person name="Xu Z."/>
            <person name="Zhang H."/>
            <person name="Grigoriev I.V."/>
            <person name="Rokhsar D.S."/>
            <person name="Boore J.L."/>
        </authorList>
    </citation>
    <scope>NUCLEOTIDE SEQUENCE [LARGE SCALE GENOMIC DNA]</scope>
    <source>
        <strain evidence="1 2">P6497</strain>
    </source>
</reference>
<dbReference type="RefSeq" id="XP_009533135.1">
    <property type="nucleotide sequence ID" value="XM_009534840.1"/>
</dbReference>
<dbReference type="KEGG" id="psoj:PHYSODRAFT_304306"/>
<organism evidence="1 2">
    <name type="scientific">Phytophthora sojae (strain P6497)</name>
    <name type="common">Soybean stem and root rot agent</name>
    <name type="synonym">Phytophthora megasperma f. sp. glycines</name>
    <dbReference type="NCBI Taxonomy" id="1094619"/>
    <lineage>
        <taxon>Eukaryota</taxon>
        <taxon>Sar</taxon>
        <taxon>Stramenopiles</taxon>
        <taxon>Oomycota</taxon>
        <taxon>Peronosporomycetes</taxon>
        <taxon>Peronosporales</taxon>
        <taxon>Peronosporaceae</taxon>
        <taxon>Phytophthora</taxon>
    </lineage>
</organism>
<sequence>MFLALSCWDATLIHSITIPAGLYWNVLAKTYRSPILAGAGRLRLRRFAACHSETARPDNRNLLASQPLRHRSLPSTHRKHRNEQHVVFRPKRESEGHDMMRHKGVDLRREWFEGEQEAAEPKMAFHFQQFTVGRAVLEVLGADVVRELLEEGVKLGIAGHPALFVRFSRRLLAALEVATNSALFVVERGVRVGCDVVGLDGVVEAVGARNVGGCTSNVAVGKAHASPLRRMCLGRSSRGSDRVDSGRAVTSFDGRRPVLSSRTAAGRLRCLFCTDQSESRNERIARRGTVAHWHRASLRWGRHFYRHDSFRAQVPASLSCAGKCWWLNKLEQNPTNVHRDY</sequence>
<dbReference type="AlphaFoldDB" id="G4ZZP4"/>
<protein>
    <submittedName>
        <fullName evidence="1">Uncharacterized protein</fullName>
    </submittedName>
</protein>
<accession>G4ZZP4</accession>
<gene>
    <name evidence="1" type="ORF">PHYSODRAFT_304306</name>
</gene>
<evidence type="ECO:0000313" key="1">
    <source>
        <dbReference type="EMBL" id="EGZ10390.1"/>
    </source>
</evidence>
<name>G4ZZP4_PHYSP</name>
<dbReference type="Proteomes" id="UP000002640">
    <property type="component" value="Unassembled WGS sequence"/>
</dbReference>
<proteinExistence type="predicted"/>